<feature type="coiled-coil region" evidence="1">
    <location>
        <begin position="57"/>
        <end position="126"/>
    </location>
</feature>
<dbReference type="RefSeq" id="XP_027617420.1">
    <property type="nucleotide sequence ID" value="XM_027761619.1"/>
</dbReference>
<dbReference type="Proteomes" id="UP000287166">
    <property type="component" value="Unassembled WGS sequence"/>
</dbReference>
<organism evidence="3 4">
    <name type="scientific">Sparassis crispa</name>
    <dbReference type="NCBI Taxonomy" id="139825"/>
    <lineage>
        <taxon>Eukaryota</taxon>
        <taxon>Fungi</taxon>
        <taxon>Dikarya</taxon>
        <taxon>Basidiomycota</taxon>
        <taxon>Agaricomycotina</taxon>
        <taxon>Agaricomycetes</taxon>
        <taxon>Polyporales</taxon>
        <taxon>Sparassidaceae</taxon>
        <taxon>Sparassis</taxon>
    </lineage>
</organism>
<reference evidence="3 4" key="1">
    <citation type="journal article" date="2018" name="Sci. Rep.">
        <title>Genome sequence of the cauliflower mushroom Sparassis crispa (Hanabiratake) and its association with beneficial usage.</title>
        <authorList>
            <person name="Kiyama R."/>
            <person name="Furutani Y."/>
            <person name="Kawaguchi K."/>
            <person name="Nakanishi T."/>
        </authorList>
    </citation>
    <scope>NUCLEOTIDE SEQUENCE [LARGE SCALE GENOMIC DNA]</scope>
</reference>
<dbReference type="STRING" id="139825.A0A401GWA3"/>
<sequence>MSDYKDSVEDLSHDFTRPHSIDLTLELEHQLEAESLPNSPSVGRPRSLDTHVLASLITQLRMSVEELTKERDGLSNLLVETKSREQDTQEALTIVAEKCVHLEAELAAAQNKIQEDEDAITMLRGKVEESRRGLMRLQTESRRMSQMSNLTLDLSRAGQPMLSGPPTSKRASFTPLTGSSAGRTGHRRISSVSDTSLIMSAPHFGDHGQWPASPRSPVEFSQPALTAPAHGRRASGFFGFGTGAVPEPARLVDASEVEVLRKELETVKDQLEETRHELGEAQEAKEASEMCVRALRTFIAENSVGEQTTRSSVAAKPPPMSANSSQDSAGRKSVSSASRWGFKLWNTSDTAPPSAPSPPSGSASPAMTQGGPLSKKLGGMFSPRASVSSTSSAPRPRPMQQEPSFIGSDTSSIADSSPEPVSPASEMPRTSVLVQDGEVLLYEAHDEVKAIAMVASG</sequence>
<proteinExistence type="predicted"/>
<feature type="coiled-coil region" evidence="1">
    <location>
        <begin position="254"/>
        <end position="284"/>
    </location>
</feature>
<evidence type="ECO:0000313" key="3">
    <source>
        <dbReference type="EMBL" id="GBE86507.1"/>
    </source>
</evidence>
<name>A0A401GWA3_9APHY</name>
<evidence type="ECO:0000256" key="2">
    <source>
        <dbReference type="SAM" id="MobiDB-lite"/>
    </source>
</evidence>
<feature type="compositionally biased region" description="Polar residues" evidence="2">
    <location>
        <begin position="321"/>
        <end position="338"/>
    </location>
</feature>
<gene>
    <name evidence="3" type="ORF">SCP_0903860</name>
</gene>
<accession>A0A401GWA3</accession>
<evidence type="ECO:0000313" key="4">
    <source>
        <dbReference type="Proteomes" id="UP000287166"/>
    </source>
</evidence>
<feature type="compositionally biased region" description="Polar residues" evidence="2">
    <location>
        <begin position="401"/>
        <end position="415"/>
    </location>
</feature>
<dbReference type="InParanoid" id="A0A401GWA3"/>
<dbReference type="OrthoDB" id="2505754at2759"/>
<keyword evidence="1" id="KW-0175">Coiled coil</keyword>
<dbReference type="EMBL" id="BFAD01000009">
    <property type="protein sequence ID" value="GBE86507.1"/>
    <property type="molecule type" value="Genomic_DNA"/>
</dbReference>
<feature type="region of interest" description="Disordered" evidence="2">
    <location>
        <begin position="303"/>
        <end position="430"/>
    </location>
</feature>
<feature type="compositionally biased region" description="Low complexity" evidence="2">
    <location>
        <begin position="382"/>
        <end position="394"/>
    </location>
</feature>
<protein>
    <submittedName>
        <fullName evidence="3">Uncharacterized protein</fullName>
    </submittedName>
</protein>
<comment type="caution">
    <text evidence="3">The sequence shown here is derived from an EMBL/GenBank/DDBJ whole genome shotgun (WGS) entry which is preliminary data.</text>
</comment>
<keyword evidence="4" id="KW-1185">Reference proteome</keyword>
<evidence type="ECO:0000256" key="1">
    <source>
        <dbReference type="SAM" id="Coils"/>
    </source>
</evidence>
<dbReference type="GeneID" id="38783424"/>
<feature type="compositionally biased region" description="Polar residues" evidence="2">
    <location>
        <begin position="165"/>
        <end position="182"/>
    </location>
</feature>
<dbReference type="AlphaFoldDB" id="A0A401GWA3"/>
<feature type="region of interest" description="Disordered" evidence="2">
    <location>
        <begin position="161"/>
        <end position="188"/>
    </location>
</feature>